<protein>
    <recommendedName>
        <fullName evidence="12">Protein kinase domain-containing protein</fullName>
    </recommendedName>
</protein>
<dbReference type="GO" id="GO:0005524">
    <property type="term" value="F:ATP binding"/>
    <property type="evidence" value="ECO:0007669"/>
    <property type="project" value="InterPro"/>
</dbReference>
<comment type="caution">
    <text evidence="13">The sequence shown here is derived from an EMBL/GenBank/DDBJ whole genome shotgun (WGS) entry which is preliminary data.</text>
</comment>
<dbReference type="InterPro" id="IPR044630">
    <property type="entry name" value="SPA1/2/3/4"/>
</dbReference>
<dbReference type="AlphaFoldDB" id="A0AAV5LRM7"/>
<evidence type="ECO:0000256" key="9">
    <source>
        <dbReference type="PROSITE-ProRule" id="PRU00221"/>
    </source>
</evidence>
<feature type="compositionally biased region" description="Basic and acidic residues" evidence="11">
    <location>
        <begin position="16"/>
        <end position="27"/>
    </location>
</feature>
<dbReference type="EMBL" id="BPVZ01000138">
    <property type="protein sequence ID" value="GKV40084.1"/>
    <property type="molecule type" value="Genomic_DNA"/>
</dbReference>
<dbReference type="PANTHER" id="PTHR44218">
    <property type="entry name" value="PROTEIN SPA1-RELATED 2"/>
    <property type="match status" value="1"/>
</dbReference>
<dbReference type="GO" id="GO:0042802">
    <property type="term" value="F:identical protein binding"/>
    <property type="evidence" value="ECO:0007669"/>
    <property type="project" value="UniProtKB-ARBA"/>
</dbReference>
<feature type="region of interest" description="Disordered" evidence="11">
    <location>
        <begin position="435"/>
        <end position="459"/>
    </location>
</feature>
<name>A0AAV5LRM7_9ROSI</name>
<dbReference type="GO" id="GO:0005634">
    <property type="term" value="C:nucleus"/>
    <property type="evidence" value="ECO:0007669"/>
    <property type="project" value="UniProtKB-SubCell"/>
</dbReference>
<dbReference type="GO" id="GO:0009640">
    <property type="term" value="P:photomorphogenesis"/>
    <property type="evidence" value="ECO:0007669"/>
    <property type="project" value="InterPro"/>
</dbReference>
<dbReference type="SMART" id="SM00320">
    <property type="entry name" value="WD40"/>
    <property type="match status" value="7"/>
</dbReference>
<evidence type="ECO:0000313" key="14">
    <source>
        <dbReference type="Proteomes" id="UP001054252"/>
    </source>
</evidence>
<evidence type="ECO:0000256" key="4">
    <source>
        <dbReference type="ARBA" id="ARBA00022737"/>
    </source>
</evidence>
<feature type="repeat" description="WD" evidence="9">
    <location>
        <begin position="925"/>
        <end position="958"/>
    </location>
</feature>
<keyword evidence="4" id="KW-0677">Repeat</keyword>
<evidence type="ECO:0000256" key="1">
    <source>
        <dbReference type="ARBA" id="ARBA00004123"/>
    </source>
</evidence>
<dbReference type="InterPro" id="IPR020472">
    <property type="entry name" value="WD40_PAC1"/>
</dbReference>
<evidence type="ECO:0000256" key="11">
    <source>
        <dbReference type="SAM" id="MobiDB-lite"/>
    </source>
</evidence>
<evidence type="ECO:0000256" key="3">
    <source>
        <dbReference type="ARBA" id="ARBA00022679"/>
    </source>
</evidence>
<feature type="compositionally biased region" description="Polar residues" evidence="11">
    <location>
        <begin position="443"/>
        <end position="459"/>
    </location>
</feature>
<dbReference type="Proteomes" id="UP001054252">
    <property type="component" value="Unassembled WGS sequence"/>
</dbReference>
<dbReference type="FunFam" id="2.130.10.10:FF:000090">
    <property type="entry name" value="E3 ubiquitin-protein ligase RFWD2 isoform X1"/>
    <property type="match status" value="1"/>
</dbReference>
<dbReference type="InterPro" id="IPR015943">
    <property type="entry name" value="WD40/YVTN_repeat-like_dom_sf"/>
</dbReference>
<evidence type="ECO:0000256" key="2">
    <source>
        <dbReference type="ARBA" id="ARBA00022574"/>
    </source>
</evidence>
<feature type="region of interest" description="Disordered" evidence="11">
    <location>
        <begin position="229"/>
        <end position="253"/>
    </location>
</feature>
<evidence type="ECO:0000256" key="6">
    <source>
        <dbReference type="ARBA" id="ARBA00023054"/>
    </source>
</evidence>
<dbReference type="InterPro" id="IPR036322">
    <property type="entry name" value="WD40_repeat_dom_sf"/>
</dbReference>
<evidence type="ECO:0000256" key="7">
    <source>
        <dbReference type="ARBA" id="ARBA00023242"/>
    </source>
</evidence>
<dbReference type="PANTHER" id="PTHR44218:SF15">
    <property type="entry name" value="PROTEIN SPA1-RELATED 2"/>
    <property type="match status" value="1"/>
</dbReference>
<feature type="repeat" description="WD" evidence="9">
    <location>
        <begin position="839"/>
        <end position="881"/>
    </location>
</feature>
<gene>
    <name evidence="13" type="ORF">SLEP1_g47756</name>
</gene>
<dbReference type="GO" id="GO:0009585">
    <property type="term" value="P:red, far-red light phototransduction"/>
    <property type="evidence" value="ECO:0007669"/>
    <property type="project" value="UniProtKB-KW"/>
</dbReference>
<comment type="subcellular location">
    <subcellularLocation>
        <location evidence="1">Nucleus</location>
    </subcellularLocation>
</comment>
<evidence type="ECO:0000256" key="5">
    <source>
        <dbReference type="ARBA" id="ARBA00022786"/>
    </source>
</evidence>
<keyword evidence="7" id="KW-0539">Nucleus</keyword>
<dbReference type="PRINTS" id="PR00320">
    <property type="entry name" value="GPROTEINBRPT"/>
</dbReference>
<evidence type="ECO:0000256" key="10">
    <source>
        <dbReference type="SAM" id="Coils"/>
    </source>
</evidence>
<keyword evidence="14" id="KW-1185">Reference proteome</keyword>
<keyword evidence="6 10" id="KW-0175">Coiled coil</keyword>
<keyword evidence="8" id="KW-0607">Phytochrome signaling pathway</keyword>
<dbReference type="InterPro" id="IPR011009">
    <property type="entry name" value="Kinase-like_dom_sf"/>
</dbReference>
<sequence>MDQGLGDGVLPSDAAEDAHIQSKEGEYVGKLDSRNMLGSQEMVRPAEMSSLESSFNIFGDIFEGKNSPEDLLKHACASQHDLDDAGGMVEELTVRNFNSSNLPMVGASNSRETIQMRQNQWQHDYRLVGGSGSGTSYGNRDNSQVIPGIFQNAGNTSLPECLDQKPLNDEPSVAVEQLISGSNGVSGNMSSHGGIKTKILSKSGFSEFFVKTTLKGKGIICRGQPHDGYRTAPGGQNNVKSSGRPPVAPSANLKAVDGPMVASHASQRFGTKTDMTSSHGVNGPRSVDCNDDGVSLRDWLKSECHKANKAERLHIFRQIVQLVDNSHSQGVVLHELKPSFFKLLQSNRIKYIGIDIQKDHPDILDFSPPDNFLTKRKLPEEGKICSVGGCAKKKKFNESLNLKRWPMFHSRSALQIETRKNSDINMTWTHISQDESNEHHAHVQSSNSSSPYLSHTTQQQSTLVNGQLEDKWYASPEELNDEVCTISSNVYSLGVLLFELLSRFDSEREHAAAMSDLCHRIFPPNFLSENLKEAGFCLQLLHPEPSLRPTTRDVLKSEVISGFQEVLAKDLSSSFDQEDADSELLFHFLVSLKDHMQKHASKLVEDIECLEADIKEIERRHHCENPLVHPLVNTREIRHLGKELLVSELHGTSSPSSKTNEIGLMRNISQLKTAYFSMRSKIQLHETDSTTRQDKDVLRNHNNWSLAQNDEEIHKPTDCLGDFFDGLCKYARYGRFEVRGLLRSGEFNNSANVICSLGFDRDEDYFAAAGVSKKIKIFEFNSFFNDTVDIHYPVIEMSNRSKLSCICWNSYIKSYLASTDYDGMVKLWDVSTGQAVNQYIEHEKRAWSVDFSRVYPTKLASGSDDCSVKLWSINEKGCLGTIRNVANVCCVQFSAHSTHMLAFGSADYKTYCYDLRNTRAPWCVLTGHTKAVSYVKFLDSETIVTASTDNTLKLWDLNKTNSGGPYNACGLTFRGHTNEKNFVGLSVADGYIACGSETNEVYSYYRSLPMPITSHKFGSIDPISGRETEDDNGLFVSSVCWRGKSDMIVAANSSGCIKLLQMV</sequence>
<dbReference type="PROSITE" id="PS50294">
    <property type="entry name" value="WD_REPEATS_REGION"/>
    <property type="match status" value="1"/>
</dbReference>
<dbReference type="PROSITE" id="PS50082">
    <property type="entry name" value="WD_REPEATS_2"/>
    <property type="match status" value="3"/>
</dbReference>
<dbReference type="GO" id="GO:0004672">
    <property type="term" value="F:protein kinase activity"/>
    <property type="evidence" value="ECO:0007669"/>
    <property type="project" value="InterPro"/>
</dbReference>
<keyword evidence="5" id="KW-0833">Ubl conjugation pathway</keyword>
<dbReference type="Pfam" id="PF00400">
    <property type="entry name" value="WD40"/>
    <property type="match status" value="3"/>
</dbReference>
<feature type="repeat" description="WD" evidence="9">
    <location>
        <begin position="796"/>
        <end position="838"/>
    </location>
</feature>
<evidence type="ECO:0000256" key="8">
    <source>
        <dbReference type="ARBA" id="ARBA00084091"/>
    </source>
</evidence>
<reference evidence="13 14" key="1">
    <citation type="journal article" date="2021" name="Commun. Biol.">
        <title>The genome of Shorea leprosula (Dipterocarpaceae) highlights the ecological relevance of drought in aseasonal tropical rainforests.</title>
        <authorList>
            <person name="Ng K.K.S."/>
            <person name="Kobayashi M.J."/>
            <person name="Fawcett J.A."/>
            <person name="Hatakeyama M."/>
            <person name="Paape T."/>
            <person name="Ng C.H."/>
            <person name="Ang C.C."/>
            <person name="Tnah L.H."/>
            <person name="Lee C.T."/>
            <person name="Nishiyama T."/>
            <person name="Sese J."/>
            <person name="O'Brien M.J."/>
            <person name="Copetti D."/>
            <person name="Mohd Noor M.I."/>
            <person name="Ong R.C."/>
            <person name="Putra M."/>
            <person name="Sireger I.Z."/>
            <person name="Indrioko S."/>
            <person name="Kosugi Y."/>
            <person name="Izuno A."/>
            <person name="Isagi Y."/>
            <person name="Lee S.L."/>
            <person name="Shimizu K.K."/>
        </authorList>
    </citation>
    <scope>NUCLEOTIDE SEQUENCE [LARGE SCALE GENOMIC DNA]</scope>
    <source>
        <strain evidence="13">214</strain>
    </source>
</reference>
<dbReference type="InterPro" id="IPR001680">
    <property type="entry name" value="WD40_rpt"/>
</dbReference>
<feature type="domain" description="Protein kinase" evidence="12">
    <location>
        <begin position="122"/>
        <end position="560"/>
    </location>
</feature>
<evidence type="ECO:0000259" key="12">
    <source>
        <dbReference type="PROSITE" id="PS50011"/>
    </source>
</evidence>
<dbReference type="PROSITE" id="PS00678">
    <property type="entry name" value="WD_REPEATS_1"/>
    <property type="match status" value="2"/>
</dbReference>
<keyword evidence="2 9" id="KW-0853">WD repeat</keyword>
<feature type="region of interest" description="Disordered" evidence="11">
    <location>
        <begin position="1"/>
        <end position="27"/>
    </location>
</feature>
<accession>A0AAV5LRM7</accession>
<dbReference type="InterPro" id="IPR019775">
    <property type="entry name" value="WD40_repeat_CS"/>
</dbReference>
<dbReference type="SUPFAM" id="SSF50978">
    <property type="entry name" value="WD40 repeat-like"/>
    <property type="match status" value="1"/>
</dbReference>
<evidence type="ECO:0000313" key="13">
    <source>
        <dbReference type="EMBL" id="GKV40084.1"/>
    </source>
</evidence>
<proteinExistence type="predicted"/>
<dbReference type="PROSITE" id="PS50011">
    <property type="entry name" value="PROTEIN_KINASE_DOM"/>
    <property type="match status" value="1"/>
</dbReference>
<dbReference type="InterPro" id="IPR000719">
    <property type="entry name" value="Prot_kinase_dom"/>
</dbReference>
<dbReference type="SUPFAM" id="SSF56112">
    <property type="entry name" value="Protein kinase-like (PK-like)"/>
    <property type="match status" value="1"/>
</dbReference>
<organism evidence="13 14">
    <name type="scientific">Rubroshorea leprosula</name>
    <dbReference type="NCBI Taxonomy" id="152421"/>
    <lineage>
        <taxon>Eukaryota</taxon>
        <taxon>Viridiplantae</taxon>
        <taxon>Streptophyta</taxon>
        <taxon>Embryophyta</taxon>
        <taxon>Tracheophyta</taxon>
        <taxon>Spermatophyta</taxon>
        <taxon>Magnoliopsida</taxon>
        <taxon>eudicotyledons</taxon>
        <taxon>Gunneridae</taxon>
        <taxon>Pentapetalae</taxon>
        <taxon>rosids</taxon>
        <taxon>malvids</taxon>
        <taxon>Malvales</taxon>
        <taxon>Dipterocarpaceae</taxon>
        <taxon>Rubroshorea</taxon>
    </lineage>
</organism>
<dbReference type="Gene3D" id="1.10.510.10">
    <property type="entry name" value="Transferase(Phosphotransferase) domain 1"/>
    <property type="match status" value="1"/>
</dbReference>
<dbReference type="Gene3D" id="2.130.10.10">
    <property type="entry name" value="YVTN repeat-like/Quinoprotein amine dehydrogenase"/>
    <property type="match status" value="1"/>
</dbReference>
<feature type="coiled-coil region" evidence="10">
    <location>
        <begin position="593"/>
        <end position="620"/>
    </location>
</feature>
<keyword evidence="3" id="KW-0808">Transferase</keyword>